<dbReference type="InterPro" id="IPR002836">
    <property type="entry name" value="PDCD5-like"/>
</dbReference>
<organism evidence="3 4">
    <name type="scientific">Candolleomyces eurysporus</name>
    <dbReference type="NCBI Taxonomy" id="2828524"/>
    <lineage>
        <taxon>Eukaryota</taxon>
        <taxon>Fungi</taxon>
        <taxon>Dikarya</taxon>
        <taxon>Basidiomycota</taxon>
        <taxon>Agaricomycotina</taxon>
        <taxon>Agaricomycetes</taxon>
        <taxon>Agaricomycetidae</taxon>
        <taxon>Agaricales</taxon>
        <taxon>Agaricineae</taxon>
        <taxon>Psathyrellaceae</taxon>
        <taxon>Candolleomyces</taxon>
    </lineage>
</organism>
<dbReference type="Gene3D" id="1.10.8.140">
    <property type="entry name" value="PDCD5-like"/>
    <property type="match status" value="1"/>
</dbReference>
<evidence type="ECO:0008006" key="5">
    <source>
        <dbReference type="Google" id="ProtNLM"/>
    </source>
</evidence>
<name>A0A9W8MIN6_9AGAR</name>
<dbReference type="GO" id="GO:0005634">
    <property type="term" value="C:nucleus"/>
    <property type="evidence" value="ECO:0007669"/>
    <property type="project" value="TreeGrafter"/>
</dbReference>
<sequence length="120" mass="13523">MDSIPSDALQGVQGQGQEDEERAKRAADEQQLRRDLLAQILDSGARERLSRISLVSQQRAQEIEGILLRMAQGGQLRTKVTEPQLIDLLDQLEGGKDGTKAKKSTIIYQRRKDFDDDFDI</sequence>
<keyword evidence="4" id="KW-1185">Reference proteome</keyword>
<comment type="caution">
    <text evidence="3">The sequence shown here is derived from an EMBL/GenBank/DDBJ whole genome shotgun (WGS) entry which is preliminary data.</text>
</comment>
<dbReference type="Proteomes" id="UP001140091">
    <property type="component" value="Unassembled WGS sequence"/>
</dbReference>
<evidence type="ECO:0000256" key="2">
    <source>
        <dbReference type="SAM" id="MobiDB-lite"/>
    </source>
</evidence>
<dbReference type="GO" id="GO:0005829">
    <property type="term" value="C:cytosol"/>
    <property type="evidence" value="ECO:0007669"/>
    <property type="project" value="TreeGrafter"/>
</dbReference>
<comment type="similarity">
    <text evidence="1">Belongs to the PDCD5 family.</text>
</comment>
<dbReference type="AlphaFoldDB" id="A0A9W8MIN6"/>
<proteinExistence type="inferred from homology"/>
<dbReference type="PIRSF" id="PIRSF015730">
    <property type="entry name" value="TFAR19"/>
    <property type="match status" value="1"/>
</dbReference>
<protein>
    <recommendedName>
        <fullName evidence="5">DNA-binding TFAR19-related protein</fullName>
    </recommendedName>
</protein>
<evidence type="ECO:0000256" key="1">
    <source>
        <dbReference type="ARBA" id="ARBA00010490"/>
    </source>
</evidence>
<dbReference type="EMBL" id="JANBPK010000808">
    <property type="protein sequence ID" value="KAJ2931327.1"/>
    <property type="molecule type" value="Genomic_DNA"/>
</dbReference>
<dbReference type="GO" id="GO:0003677">
    <property type="term" value="F:DNA binding"/>
    <property type="evidence" value="ECO:0007669"/>
    <property type="project" value="InterPro"/>
</dbReference>
<dbReference type="InterPro" id="IPR036883">
    <property type="entry name" value="PDCD5-like_sf"/>
</dbReference>
<feature type="non-terminal residue" evidence="3">
    <location>
        <position position="120"/>
    </location>
</feature>
<accession>A0A9W8MIN6</accession>
<dbReference type="SUPFAM" id="SSF46950">
    <property type="entry name" value="Double-stranded DNA-binding domain"/>
    <property type="match status" value="1"/>
</dbReference>
<evidence type="ECO:0000313" key="3">
    <source>
        <dbReference type="EMBL" id="KAJ2931327.1"/>
    </source>
</evidence>
<dbReference type="OrthoDB" id="10252486at2759"/>
<gene>
    <name evidence="3" type="ORF">H1R20_g5654</name>
</gene>
<evidence type="ECO:0000313" key="4">
    <source>
        <dbReference type="Proteomes" id="UP001140091"/>
    </source>
</evidence>
<reference evidence="3" key="1">
    <citation type="submission" date="2022-06" db="EMBL/GenBank/DDBJ databases">
        <title>Genome Sequence of Candolleomyces eurysporus.</title>
        <authorList>
            <person name="Buettner E."/>
        </authorList>
    </citation>
    <scope>NUCLEOTIDE SEQUENCE</scope>
    <source>
        <strain evidence="3">VTCC 930004</strain>
    </source>
</reference>
<feature type="compositionally biased region" description="Basic and acidic residues" evidence="2">
    <location>
        <begin position="21"/>
        <end position="30"/>
    </location>
</feature>
<dbReference type="PANTHER" id="PTHR10840:SF0">
    <property type="entry name" value="PROGRAMMED CELL DEATH PROTEIN 5"/>
    <property type="match status" value="1"/>
</dbReference>
<dbReference type="Pfam" id="PF01984">
    <property type="entry name" value="dsDNA_bind"/>
    <property type="match status" value="1"/>
</dbReference>
<dbReference type="PANTHER" id="PTHR10840">
    <property type="entry name" value="PROGRAMMED CELL DEATH PROTEIN 5"/>
    <property type="match status" value="1"/>
</dbReference>
<feature type="region of interest" description="Disordered" evidence="2">
    <location>
        <begin position="1"/>
        <end position="30"/>
    </location>
</feature>